<feature type="transmembrane region" description="Helical" evidence="6">
    <location>
        <begin position="97"/>
        <end position="116"/>
    </location>
</feature>
<dbReference type="GeneTree" id="ENSGT00940000164132"/>
<organism evidence="7 8">
    <name type="scientific">Ornithorhynchus anatinus</name>
    <name type="common">Duckbill platypus</name>
    <dbReference type="NCBI Taxonomy" id="9258"/>
    <lineage>
        <taxon>Eukaryota</taxon>
        <taxon>Metazoa</taxon>
        <taxon>Chordata</taxon>
        <taxon>Craniata</taxon>
        <taxon>Vertebrata</taxon>
        <taxon>Euteleostomi</taxon>
        <taxon>Mammalia</taxon>
        <taxon>Monotremata</taxon>
        <taxon>Ornithorhynchidae</taxon>
        <taxon>Ornithorhynchus</taxon>
    </lineage>
</organism>
<keyword evidence="4 6" id="KW-1133">Transmembrane helix</keyword>
<accession>A0A6I8NW36</accession>
<feature type="transmembrane region" description="Helical" evidence="6">
    <location>
        <begin position="191"/>
        <end position="209"/>
    </location>
</feature>
<feature type="transmembrane region" description="Helical" evidence="6">
    <location>
        <begin position="12"/>
        <end position="31"/>
    </location>
</feature>
<proteinExistence type="inferred from homology"/>
<keyword evidence="3 6" id="KW-0812">Transmembrane</keyword>
<evidence type="ECO:0000256" key="5">
    <source>
        <dbReference type="ARBA" id="ARBA00023136"/>
    </source>
</evidence>
<dbReference type="OMA" id="RWWQLVP"/>
<evidence type="ECO:0000256" key="4">
    <source>
        <dbReference type="ARBA" id="ARBA00022989"/>
    </source>
</evidence>
<name>A0A6I8NW36_ORNAN</name>
<comment type="subcellular location">
    <subcellularLocation>
        <location evidence="1">Membrane</location>
        <topology evidence="1">Multi-pass membrane protein</topology>
    </subcellularLocation>
</comment>
<evidence type="ECO:0000256" key="2">
    <source>
        <dbReference type="ARBA" id="ARBA00006948"/>
    </source>
</evidence>
<dbReference type="GO" id="GO:0016020">
    <property type="term" value="C:membrane"/>
    <property type="evidence" value="ECO:0007669"/>
    <property type="project" value="UniProtKB-SubCell"/>
</dbReference>
<feature type="transmembrane region" description="Helical" evidence="6">
    <location>
        <begin position="158"/>
        <end position="179"/>
    </location>
</feature>
<evidence type="ECO:0000256" key="6">
    <source>
        <dbReference type="SAM" id="Phobius"/>
    </source>
</evidence>
<keyword evidence="5 6" id="KW-0472">Membrane</keyword>
<evidence type="ECO:0000256" key="3">
    <source>
        <dbReference type="ARBA" id="ARBA00022692"/>
    </source>
</evidence>
<dbReference type="PANTHER" id="PTHR46441:SF3">
    <property type="entry name" value="TRANSMEMBRANE EPIDIDYMAL FAMILY MEMBER 3"/>
    <property type="match status" value="1"/>
</dbReference>
<dbReference type="InParanoid" id="A0A6I8NW36"/>
<dbReference type="AlphaFoldDB" id="A0A6I8NW36"/>
<reference evidence="7" key="2">
    <citation type="submission" date="2025-08" db="UniProtKB">
        <authorList>
            <consortium name="Ensembl"/>
        </authorList>
    </citation>
    <scope>IDENTIFICATION</scope>
    <source>
        <strain evidence="7">Glennie</strain>
    </source>
</reference>
<sequence>MPTFIGHLLPGTIFLLFGLYYAKLVSLALLRGQKLLFLPFPPRSQGSWLQRLPAEGALKVIGCTTGILGEFFYPPGANRLALLNWDDPARPFLYHNSWQHVTMYGFFLASGLVDLVSQTWLARRRLRLEQAVLTLAFHVLLLLLLSHSQGKNVLETRVHTLLLLPVFLLALVLTIEQWAPDQPQLWVAKTWMLLVLGSWMLQIGVVMYYPPTGRPWHGENPADLMFLTTFFCWHLALDAALLAAVYGLSILWHRHNFLGM</sequence>
<protein>
    <recommendedName>
        <fullName evidence="9">Transmembrane epididymal protein 1</fullName>
    </recommendedName>
</protein>
<comment type="similarity">
    <text evidence="2">Belongs to the TMEM45 family.</text>
</comment>
<reference evidence="7" key="3">
    <citation type="submission" date="2025-09" db="UniProtKB">
        <authorList>
            <consortium name="Ensembl"/>
        </authorList>
    </citation>
    <scope>IDENTIFICATION</scope>
    <source>
        <strain evidence="7">Glennie</strain>
    </source>
</reference>
<reference evidence="7 8" key="1">
    <citation type="journal article" date="2008" name="Nature">
        <title>Genome analysis of the platypus reveals unique signatures of evolution.</title>
        <authorList>
            <person name="Warren W.C."/>
            <person name="Hillier L.W."/>
            <person name="Marshall Graves J.A."/>
            <person name="Birney E."/>
            <person name="Ponting C.P."/>
            <person name="Grutzner F."/>
            <person name="Belov K."/>
            <person name="Miller W."/>
            <person name="Clarke L."/>
            <person name="Chinwalla A.T."/>
            <person name="Yang S.P."/>
            <person name="Heger A."/>
            <person name="Locke D.P."/>
            <person name="Miethke P."/>
            <person name="Waters P.D."/>
            <person name="Veyrunes F."/>
            <person name="Fulton L."/>
            <person name="Fulton B."/>
            <person name="Graves T."/>
            <person name="Wallis J."/>
            <person name="Puente X.S."/>
            <person name="Lopez-Otin C."/>
            <person name="Ordonez G.R."/>
            <person name="Eichler E.E."/>
            <person name="Chen L."/>
            <person name="Cheng Z."/>
            <person name="Deakin J.E."/>
            <person name="Alsop A."/>
            <person name="Thompson K."/>
            <person name="Kirby P."/>
            <person name="Papenfuss A.T."/>
            <person name="Wakefield M.J."/>
            <person name="Olender T."/>
            <person name="Lancet D."/>
            <person name="Huttley G.A."/>
            <person name="Smit A.F."/>
            <person name="Pask A."/>
            <person name="Temple-Smith P."/>
            <person name="Batzer M.A."/>
            <person name="Walker J.A."/>
            <person name="Konkel M.K."/>
            <person name="Harris R.S."/>
            <person name="Whittington C.M."/>
            <person name="Wong E.S."/>
            <person name="Gemmell N.J."/>
            <person name="Buschiazzo E."/>
            <person name="Vargas Jentzsch I.M."/>
            <person name="Merkel A."/>
            <person name="Schmitz J."/>
            <person name="Zemann A."/>
            <person name="Churakov G."/>
            <person name="Kriegs J.O."/>
            <person name="Brosius J."/>
            <person name="Murchison E.P."/>
            <person name="Sachidanandam R."/>
            <person name="Smith C."/>
            <person name="Hannon G.J."/>
            <person name="Tsend-Ayush E."/>
            <person name="McMillan D."/>
            <person name="Attenborough R."/>
            <person name="Rens W."/>
            <person name="Ferguson-Smith M."/>
            <person name="Lefevre C.M."/>
            <person name="Sharp J.A."/>
            <person name="Nicholas K.R."/>
            <person name="Ray D.A."/>
            <person name="Kube M."/>
            <person name="Reinhardt R."/>
            <person name="Pringle T.H."/>
            <person name="Taylor J."/>
            <person name="Jones R.C."/>
            <person name="Nixon B."/>
            <person name="Dacheux J.L."/>
            <person name="Niwa H."/>
            <person name="Sekita Y."/>
            <person name="Huang X."/>
            <person name="Stark A."/>
            <person name="Kheradpour P."/>
            <person name="Kellis M."/>
            <person name="Flicek P."/>
            <person name="Chen Y."/>
            <person name="Webber C."/>
            <person name="Hardison R."/>
            <person name="Nelson J."/>
            <person name="Hallsworth-Pepin K."/>
            <person name="Delehaunty K."/>
            <person name="Markovic C."/>
            <person name="Minx P."/>
            <person name="Feng Y."/>
            <person name="Kremitzki C."/>
            <person name="Mitreva M."/>
            <person name="Glasscock J."/>
            <person name="Wylie T."/>
            <person name="Wohldmann P."/>
            <person name="Thiru P."/>
            <person name="Nhan M.N."/>
            <person name="Pohl C.S."/>
            <person name="Smith S.M."/>
            <person name="Hou S."/>
            <person name="Nefedov M."/>
            <person name="de Jong P.J."/>
            <person name="Renfree M.B."/>
            <person name="Mardis E.R."/>
            <person name="Wilson R.K."/>
        </authorList>
    </citation>
    <scope>NUCLEOTIDE SEQUENCE [LARGE SCALE GENOMIC DNA]</scope>
    <source>
        <strain evidence="7 8">Glennie</strain>
    </source>
</reference>
<feature type="transmembrane region" description="Helical" evidence="6">
    <location>
        <begin position="128"/>
        <end position="146"/>
    </location>
</feature>
<dbReference type="PANTHER" id="PTHR46441">
    <property type="entry name" value="TRANSMEMBRANE EPIDIDYMAL FAMILY MEMBER 3"/>
    <property type="match status" value="1"/>
</dbReference>
<evidence type="ECO:0000313" key="7">
    <source>
        <dbReference type="Ensembl" id="ENSOANP00000044703.1"/>
    </source>
</evidence>
<dbReference type="Bgee" id="ENSOANG00000047799">
    <property type="expression patterns" value="Expressed in testis and 1 other cell type or tissue"/>
</dbReference>
<dbReference type="Proteomes" id="UP000002279">
    <property type="component" value="Chromosome 1"/>
</dbReference>
<dbReference type="Ensembl" id="ENSOANT00000069286.1">
    <property type="protein sequence ID" value="ENSOANP00000044703.1"/>
    <property type="gene ID" value="ENSOANG00000047799.1"/>
</dbReference>
<feature type="transmembrane region" description="Helical" evidence="6">
    <location>
        <begin position="224"/>
        <end position="252"/>
    </location>
</feature>
<evidence type="ECO:0008006" key="9">
    <source>
        <dbReference type="Google" id="ProtNLM"/>
    </source>
</evidence>
<dbReference type="Pfam" id="PF04819">
    <property type="entry name" value="DUF716"/>
    <property type="match status" value="1"/>
</dbReference>
<keyword evidence="8" id="KW-1185">Reference proteome</keyword>
<evidence type="ECO:0000256" key="1">
    <source>
        <dbReference type="ARBA" id="ARBA00004141"/>
    </source>
</evidence>
<evidence type="ECO:0000313" key="8">
    <source>
        <dbReference type="Proteomes" id="UP000002279"/>
    </source>
</evidence>
<dbReference type="InterPro" id="IPR006904">
    <property type="entry name" value="DUF716"/>
</dbReference>